<dbReference type="InterPro" id="IPR011330">
    <property type="entry name" value="Glyco_hydro/deAcase_b/a-brl"/>
</dbReference>
<evidence type="ECO:0000313" key="5">
    <source>
        <dbReference type="Proteomes" id="UP001474120"/>
    </source>
</evidence>
<evidence type="ECO:0000256" key="2">
    <source>
        <dbReference type="ARBA" id="ARBA00022729"/>
    </source>
</evidence>
<dbReference type="Proteomes" id="UP001474120">
    <property type="component" value="Unassembled WGS sequence"/>
</dbReference>
<dbReference type="SUPFAM" id="SSF88713">
    <property type="entry name" value="Glycoside hydrolase/deacetylase"/>
    <property type="match status" value="1"/>
</dbReference>
<protein>
    <submittedName>
        <fullName evidence="4">Polysaccharide deacetylase family protein</fullName>
    </submittedName>
</protein>
<name>A0ABU9L5T8_9FLAO</name>
<keyword evidence="2" id="KW-0732">Signal</keyword>
<dbReference type="PANTHER" id="PTHR34216">
    <property type="match status" value="1"/>
</dbReference>
<dbReference type="Gene3D" id="3.20.20.370">
    <property type="entry name" value="Glycoside hydrolase/deacetylase"/>
    <property type="match status" value="1"/>
</dbReference>
<organism evidence="4 5">
    <name type="scientific">Lutimonas vermicola</name>
    <dbReference type="NCBI Taxonomy" id="414288"/>
    <lineage>
        <taxon>Bacteria</taxon>
        <taxon>Pseudomonadati</taxon>
        <taxon>Bacteroidota</taxon>
        <taxon>Flavobacteriia</taxon>
        <taxon>Flavobacteriales</taxon>
        <taxon>Flavobacteriaceae</taxon>
        <taxon>Lutimonas</taxon>
    </lineage>
</organism>
<accession>A0ABU9L5T8</accession>
<dbReference type="RefSeq" id="WP_342161329.1">
    <property type="nucleotide sequence ID" value="NZ_JBCDNA010000003.1"/>
</dbReference>
<comment type="caution">
    <text evidence="4">The sequence shown here is derived from an EMBL/GenBank/DDBJ whole genome shotgun (WGS) entry which is preliminary data.</text>
</comment>
<proteinExistence type="predicted"/>
<evidence type="ECO:0000313" key="4">
    <source>
        <dbReference type="EMBL" id="MEL4457169.1"/>
    </source>
</evidence>
<gene>
    <name evidence="4" type="ORF">AABB81_14775</name>
</gene>
<dbReference type="EMBL" id="JBCDNA010000003">
    <property type="protein sequence ID" value="MEL4457169.1"/>
    <property type="molecule type" value="Genomic_DNA"/>
</dbReference>
<evidence type="ECO:0000259" key="3">
    <source>
        <dbReference type="Pfam" id="PF01522"/>
    </source>
</evidence>
<dbReference type="Pfam" id="PF01522">
    <property type="entry name" value="Polysacc_deac_1"/>
    <property type="match status" value="1"/>
</dbReference>
<reference evidence="4 5" key="1">
    <citation type="submission" date="2024-04" db="EMBL/GenBank/DDBJ databases">
        <title>whole genome sequencing of Lutimonas vermicola strain IMCC1616.</title>
        <authorList>
            <person name="Bae S.S."/>
        </authorList>
    </citation>
    <scope>NUCLEOTIDE SEQUENCE [LARGE SCALE GENOMIC DNA]</scope>
    <source>
        <strain evidence="4 5">IMCC1616</strain>
    </source>
</reference>
<dbReference type="InterPro" id="IPR051398">
    <property type="entry name" value="Polysacch_Deacetylase"/>
</dbReference>
<feature type="domain" description="NodB homology" evidence="3">
    <location>
        <begin position="51"/>
        <end position="145"/>
    </location>
</feature>
<dbReference type="PANTHER" id="PTHR34216:SF3">
    <property type="entry name" value="POLY-BETA-1,6-N-ACETYL-D-GLUCOSAMINE N-DEACETYLASE"/>
    <property type="match status" value="1"/>
</dbReference>
<comment type="subcellular location">
    <subcellularLocation>
        <location evidence="1">Secreted</location>
    </subcellularLocation>
</comment>
<keyword evidence="5" id="KW-1185">Reference proteome</keyword>
<evidence type="ECO:0000256" key="1">
    <source>
        <dbReference type="ARBA" id="ARBA00004613"/>
    </source>
</evidence>
<sequence>MFHSIGLENYQWRSKYISEPISLMNDKLSQIHKEGYKSLFMHEAHESRFNKKDNLIHLNYDDGYLDNWVHLFALLKKYNLKATIFMTSDFIDPREIRRSQNSSEYHKTHCAKDCCAGFLSFPEMREMEASGLVEIQSHAKTHTWYFKGPKIVDFWHPGAATKVGGPIWMLWNRFPELKPYYLTRAEKWEKKIPYGTPIYEHGKSLETHQYFPNDEALSIKLIEEVALKEGFFEQDNWREKLLEFATANADTSKGKYEDKEEYLIRVKEELQVSKQVIEEGLGHQIDGICWPGGGIEKEVIVIAKELGYTYFTLPSKWKKAPSKLFSEMIPRIGPMSQLAFHGKILGTPSERDFSNYLKISNGYKLYSVNFFFLRALKFIKHELSLILNKNL</sequence>
<dbReference type="InterPro" id="IPR002509">
    <property type="entry name" value="NODB_dom"/>
</dbReference>